<evidence type="ECO:0000313" key="2">
    <source>
        <dbReference type="EMBL" id="EXG80668.1"/>
    </source>
</evidence>
<accession>A0A010YZP0</accession>
<reference evidence="2 3" key="1">
    <citation type="submission" date="2013-07" db="EMBL/GenBank/DDBJ databases">
        <authorList>
            <consortium name="DOE Joint Genome Institute"/>
            <person name="Eisen J."/>
            <person name="Huntemann M."/>
            <person name="Han J."/>
            <person name="Chen A."/>
            <person name="Kyrpides N."/>
            <person name="Mavromatis K."/>
            <person name="Markowitz V."/>
            <person name="Palaniappan K."/>
            <person name="Ivanova N."/>
            <person name="Schaumberg A."/>
            <person name="Pati A."/>
            <person name="Liolios K."/>
            <person name="Nordberg H.P."/>
            <person name="Cantor M.N."/>
            <person name="Hua S.X."/>
            <person name="Woyke T."/>
        </authorList>
    </citation>
    <scope>NUCLEOTIDE SEQUENCE [LARGE SCALE GENOMIC DNA]</scope>
    <source>
        <strain evidence="2 3">DSM 44712</strain>
    </source>
</reference>
<keyword evidence="3" id="KW-1185">Reference proteome</keyword>
<name>A0A010YZP0_9ACTN</name>
<feature type="transmembrane region" description="Helical" evidence="1">
    <location>
        <begin position="51"/>
        <end position="71"/>
    </location>
</feature>
<evidence type="ECO:0000313" key="3">
    <source>
        <dbReference type="Proteomes" id="UP000021053"/>
    </source>
</evidence>
<keyword evidence="1" id="KW-0472">Membrane</keyword>
<keyword evidence="1" id="KW-0812">Transmembrane</keyword>
<evidence type="ECO:0000256" key="1">
    <source>
        <dbReference type="SAM" id="Phobius"/>
    </source>
</evidence>
<dbReference type="EMBL" id="JFBT01000001">
    <property type="protein sequence ID" value="EXG80668.1"/>
    <property type="molecule type" value="Genomic_DNA"/>
</dbReference>
<feature type="transmembrane region" description="Helical" evidence="1">
    <location>
        <begin position="22"/>
        <end position="45"/>
    </location>
</feature>
<feature type="transmembrane region" description="Helical" evidence="1">
    <location>
        <begin position="76"/>
        <end position="95"/>
    </location>
</feature>
<feature type="transmembrane region" description="Helical" evidence="1">
    <location>
        <begin position="101"/>
        <end position="119"/>
    </location>
</feature>
<gene>
    <name evidence="2" type="ORF">CryarDRAFT_1755</name>
</gene>
<proteinExistence type="predicted"/>
<dbReference type="AlphaFoldDB" id="A0A010YZP0"/>
<comment type="caution">
    <text evidence="2">The sequence shown here is derived from an EMBL/GenBank/DDBJ whole genome shotgun (WGS) entry which is preliminary data.</text>
</comment>
<organism evidence="2 3">
    <name type="scientific">Cryptosporangium arvum DSM 44712</name>
    <dbReference type="NCBI Taxonomy" id="927661"/>
    <lineage>
        <taxon>Bacteria</taxon>
        <taxon>Bacillati</taxon>
        <taxon>Actinomycetota</taxon>
        <taxon>Actinomycetes</taxon>
        <taxon>Cryptosporangiales</taxon>
        <taxon>Cryptosporangiaceae</taxon>
        <taxon>Cryptosporangium</taxon>
    </lineage>
</organism>
<protein>
    <submittedName>
        <fullName evidence="2">Uncharacterized protein</fullName>
    </submittedName>
</protein>
<sequence>MNDQSALAAALMYKRRDHKPTYVLWAAALVGLQAMVFALSALLHVTERDSATAATLGLGVVGAALIAAGLLRGNRVAYVMAAAYALVGAVLAAVFDHRPSVAAIAVLILLGTTGSREYFFRR</sequence>
<keyword evidence="1" id="KW-1133">Transmembrane helix</keyword>
<dbReference type="RefSeq" id="WP_035849663.1">
    <property type="nucleotide sequence ID" value="NZ_KK073874.1"/>
</dbReference>
<dbReference type="HOGENOM" id="CLU_2022872_0_0_11"/>
<dbReference type="Proteomes" id="UP000021053">
    <property type="component" value="Unassembled WGS sequence"/>
</dbReference>